<dbReference type="AlphaFoldDB" id="W4GFX3"/>
<organism evidence="1">
    <name type="scientific">Aphanomyces astaci</name>
    <name type="common">Crayfish plague agent</name>
    <dbReference type="NCBI Taxonomy" id="112090"/>
    <lineage>
        <taxon>Eukaryota</taxon>
        <taxon>Sar</taxon>
        <taxon>Stramenopiles</taxon>
        <taxon>Oomycota</taxon>
        <taxon>Saprolegniomycetes</taxon>
        <taxon>Saprolegniales</taxon>
        <taxon>Verrucalvaceae</taxon>
        <taxon>Aphanomyces</taxon>
    </lineage>
</organism>
<gene>
    <name evidence="1" type="ORF">H257_08057</name>
</gene>
<protein>
    <submittedName>
        <fullName evidence="1">Uncharacterized protein</fullName>
    </submittedName>
</protein>
<evidence type="ECO:0000313" key="1">
    <source>
        <dbReference type="EMBL" id="ETV78550.1"/>
    </source>
</evidence>
<dbReference type="VEuPathDB" id="FungiDB:H257_08057"/>
<proteinExistence type="predicted"/>
<reference evidence="1" key="1">
    <citation type="submission" date="2013-12" db="EMBL/GenBank/DDBJ databases">
        <title>The Genome Sequence of Aphanomyces astaci APO3.</title>
        <authorList>
            <consortium name="The Broad Institute Genomics Platform"/>
            <person name="Russ C."/>
            <person name="Tyler B."/>
            <person name="van West P."/>
            <person name="Dieguez-Uribeondo J."/>
            <person name="Young S.K."/>
            <person name="Zeng Q."/>
            <person name="Gargeya S."/>
            <person name="Fitzgerald M."/>
            <person name="Abouelleil A."/>
            <person name="Alvarado L."/>
            <person name="Chapman S.B."/>
            <person name="Gainer-Dewar J."/>
            <person name="Goldberg J."/>
            <person name="Griggs A."/>
            <person name="Gujja S."/>
            <person name="Hansen M."/>
            <person name="Howarth C."/>
            <person name="Imamovic A."/>
            <person name="Ireland A."/>
            <person name="Larimer J."/>
            <person name="McCowan C."/>
            <person name="Murphy C."/>
            <person name="Pearson M."/>
            <person name="Poon T.W."/>
            <person name="Priest M."/>
            <person name="Roberts A."/>
            <person name="Saif S."/>
            <person name="Shea T."/>
            <person name="Sykes S."/>
            <person name="Wortman J."/>
            <person name="Nusbaum C."/>
            <person name="Birren B."/>
        </authorList>
    </citation>
    <scope>NUCLEOTIDE SEQUENCE [LARGE SCALE GENOMIC DNA]</scope>
    <source>
        <strain evidence="1">APO3</strain>
    </source>
</reference>
<dbReference type="GeneID" id="20810053"/>
<name>W4GFX3_APHAT</name>
<dbReference type="EMBL" id="KI913130">
    <property type="protein sequence ID" value="ETV78550.1"/>
    <property type="molecule type" value="Genomic_DNA"/>
</dbReference>
<dbReference type="RefSeq" id="XP_009832131.1">
    <property type="nucleotide sequence ID" value="XM_009833829.1"/>
</dbReference>
<sequence length="163" mass="17783">MATMQTRRQYSRLRAAFFASGLLGRLGNGMHVVPRIHLQNPLKVVVEYVNRLSIAAPVLINCRSPAVWDVCSGLSGPPLSSELKALLQVVCDKGNHLSTLEEVARDCMASAYSLTDVHGHFPVVIVCDHLAGNDGVSNFVLHRQFRVPLPTLVEATPSSYFSS</sequence>
<accession>W4GFX3</accession>